<proteinExistence type="predicted"/>
<evidence type="ECO:0000313" key="2">
    <source>
        <dbReference type="Proteomes" id="UP001162992"/>
    </source>
</evidence>
<keyword evidence="2" id="KW-1185">Reference proteome</keyword>
<accession>A0ACC2BK58</accession>
<reference evidence="2" key="1">
    <citation type="journal article" date="2024" name="Proc. Natl. Acad. Sci. U.S.A.">
        <title>Extraordinary preservation of gene collinearity over three hundred million years revealed in homosporous lycophytes.</title>
        <authorList>
            <person name="Li C."/>
            <person name="Wickell D."/>
            <person name="Kuo L.Y."/>
            <person name="Chen X."/>
            <person name="Nie B."/>
            <person name="Liao X."/>
            <person name="Peng D."/>
            <person name="Ji J."/>
            <person name="Jenkins J."/>
            <person name="Williams M."/>
            <person name="Shu S."/>
            <person name="Plott C."/>
            <person name="Barry K."/>
            <person name="Rajasekar S."/>
            <person name="Grimwood J."/>
            <person name="Han X."/>
            <person name="Sun S."/>
            <person name="Hou Z."/>
            <person name="He W."/>
            <person name="Dai G."/>
            <person name="Sun C."/>
            <person name="Schmutz J."/>
            <person name="Leebens-Mack J.H."/>
            <person name="Li F.W."/>
            <person name="Wang L."/>
        </authorList>
    </citation>
    <scope>NUCLEOTIDE SEQUENCE [LARGE SCALE GENOMIC DNA]</scope>
    <source>
        <strain evidence="2">cv. PW_Plant_1</strain>
    </source>
</reference>
<evidence type="ECO:0000313" key="1">
    <source>
        <dbReference type="EMBL" id="KAJ7530178.1"/>
    </source>
</evidence>
<sequence>MQRLIAHKGLGSNADLSEFLSRLLPLCGSLFNKHQHKTMHAWASMISEFNKRGQAKEAINLYYQMRQSNSDPDAYTYVTVLNACARATSLDQGKLIHSHISKSGLQSNLFVGNALVDMYAKCQSLKDARIVFDGLLKRDVVTWNALISGHVQHERAQEALHFFEQMQMEGFKPNDITLLSILKACGSMMALGLGKHIHFQLTEIALDVDVYIGSTLMDMYVKFGCLDEARRVFNRLREHNVVSWTTMIAGNIQHGQNQEAFRLFERMQQEGVKPNRVTYVSMLRLCGNMLALDHGSFFHSHLEKNGVKLDVILGSALVDMYAKCGSLAQAHKIFKSLEDRNVISWNTLIAGYVQHGFDKEALDLYQQMQQEGLQPDQVTFVSILKACGNMGTLDCGKLLHDELKKSNLEIDLYLGTALIDMYAKCGSLTEACKVFSSFSERNVVLWSAMITGFVQNGDGCKALKLFRQMQEEDLKPDKLTYLSIFKACGTVAALYEGELVHAELLESGLELDVSIGNALIDMYAKCGSIYMARRVFEELSDRAVITWTALITGYAHHGHAQEALQLFGQMQHECVIPNEITLVCVLSACRHTGLLNIGYHISHCTSTISVGQAEEGDALIFILWEMVWMRGVLCLICAPLGGIVQIFAGQPQLLRATDSKFDCYVCLLYDSMSAYLLSMKILLIMQVSFKILCKVWL</sequence>
<gene>
    <name evidence="1" type="ORF">O6H91_15G083400</name>
</gene>
<organism evidence="1 2">
    <name type="scientific">Diphasiastrum complanatum</name>
    <name type="common">Issler's clubmoss</name>
    <name type="synonym">Lycopodium complanatum</name>
    <dbReference type="NCBI Taxonomy" id="34168"/>
    <lineage>
        <taxon>Eukaryota</taxon>
        <taxon>Viridiplantae</taxon>
        <taxon>Streptophyta</taxon>
        <taxon>Embryophyta</taxon>
        <taxon>Tracheophyta</taxon>
        <taxon>Lycopodiopsida</taxon>
        <taxon>Lycopodiales</taxon>
        <taxon>Lycopodiaceae</taxon>
        <taxon>Lycopodioideae</taxon>
        <taxon>Diphasiastrum</taxon>
    </lineage>
</organism>
<dbReference type="Proteomes" id="UP001162992">
    <property type="component" value="Chromosome 15"/>
</dbReference>
<dbReference type="EMBL" id="CM055106">
    <property type="protein sequence ID" value="KAJ7530178.1"/>
    <property type="molecule type" value="Genomic_DNA"/>
</dbReference>
<protein>
    <submittedName>
        <fullName evidence="1">Uncharacterized protein</fullName>
    </submittedName>
</protein>
<name>A0ACC2BK58_DIPCM</name>
<comment type="caution">
    <text evidence="1">The sequence shown here is derived from an EMBL/GenBank/DDBJ whole genome shotgun (WGS) entry which is preliminary data.</text>
</comment>